<evidence type="ECO:0000313" key="7">
    <source>
        <dbReference type="EMBL" id="CAK8054451.1"/>
    </source>
</evidence>
<dbReference type="Proteomes" id="UP001314241">
    <property type="component" value="Unassembled WGS sequence"/>
</dbReference>
<proteinExistence type="inferred from homology"/>
<keyword evidence="3" id="KW-0732">Signal</keyword>
<evidence type="ECO:0000256" key="4">
    <source>
        <dbReference type="ARBA" id="ARBA00023136"/>
    </source>
</evidence>
<dbReference type="EMBL" id="CAWVOH010000002">
    <property type="protein sequence ID" value="CAK8054451.1"/>
    <property type="molecule type" value="Genomic_DNA"/>
</dbReference>
<organism evidence="7 8">
    <name type="scientific">Eupransor demetentiae</name>
    <dbReference type="NCBI Taxonomy" id="3109584"/>
    <lineage>
        <taxon>Bacteria</taxon>
        <taxon>Bacillati</taxon>
        <taxon>Bacillota</taxon>
        <taxon>Bacilli</taxon>
        <taxon>Lactobacillales</taxon>
        <taxon>Lactobacillaceae</taxon>
        <taxon>Eupransor</taxon>
    </lineage>
</organism>
<evidence type="ECO:0000256" key="6">
    <source>
        <dbReference type="ARBA" id="ARBA00023288"/>
    </source>
</evidence>
<sequence length="282" mass="31063">MKTKTKIIASLAIVVILLLAFFSFHHGQSKDITLGTIGDDEKIWNYIAKSKEAKDEGIHLKVKSFTDGVSLNKATAEGTVDVNAFQSYTYLVAYNDKNPKEQLSLLGTTYLEPMGIYSAKYHALDEIPDGGTIAIADNPANTSRGLKLLASAGLIELKSDFGPLSGTNAIKSNPHNFKFKEIDDTTGPRVIKDNDIDAVLIGNTIAQQGHLNVLKDSLYHEKVDQSTKDNVNILASAKDSKKKAEYKKLLKLYHSKDVQNYIKKQFGGTKVEVDKPVSYLQK</sequence>
<comment type="subcellular location">
    <subcellularLocation>
        <location evidence="1">Membrane</location>
        <topology evidence="1">Lipid-anchor</topology>
    </subcellularLocation>
</comment>
<reference evidence="7 8" key="1">
    <citation type="submission" date="2024-01" db="EMBL/GenBank/DDBJ databases">
        <authorList>
            <person name="Botero Cardona J."/>
        </authorList>
    </citation>
    <scope>NUCLEOTIDE SEQUENCE [LARGE SCALE GENOMIC DNA]</scope>
    <source>
        <strain evidence="7 8">LMG 33000</strain>
    </source>
</reference>
<keyword evidence="4" id="KW-0472">Membrane</keyword>
<name>A0ABP0ETE9_9LACO</name>
<evidence type="ECO:0000256" key="2">
    <source>
        <dbReference type="ARBA" id="ARBA00008973"/>
    </source>
</evidence>
<gene>
    <name evidence="7" type="ORF">R54876_GBNLAHCA_01020</name>
</gene>
<dbReference type="PANTHER" id="PTHR30429:SF3">
    <property type="entry name" value="LIPOPROTEIN"/>
    <property type="match status" value="1"/>
</dbReference>
<evidence type="ECO:0000256" key="1">
    <source>
        <dbReference type="ARBA" id="ARBA00004635"/>
    </source>
</evidence>
<dbReference type="SUPFAM" id="SSF53850">
    <property type="entry name" value="Periplasmic binding protein-like II"/>
    <property type="match status" value="1"/>
</dbReference>
<dbReference type="Pfam" id="PF03180">
    <property type="entry name" value="Lipoprotein_9"/>
    <property type="match status" value="1"/>
</dbReference>
<evidence type="ECO:0000313" key="8">
    <source>
        <dbReference type="Proteomes" id="UP001314241"/>
    </source>
</evidence>
<accession>A0ABP0ETE9</accession>
<dbReference type="InterPro" id="IPR004872">
    <property type="entry name" value="Lipoprotein_NlpA"/>
</dbReference>
<evidence type="ECO:0000256" key="3">
    <source>
        <dbReference type="ARBA" id="ARBA00022729"/>
    </source>
</evidence>
<dbReference type="PANTHER" id="PTHR30429">
    <property type="entry name" value="D-METHIONINE-BINDING LIPOPROTEIN METQ"/>
    <property type="match status" value="1"/>
</dbReference>
<keyword evidence="8" id="KW-1185">Reference proteome</keyword>
<protein>
    <submittedName>
        <fullName evidence="7">Periplasmic component/surface antigen (NlpA)</fullName>
    </submittedName>
</protein>
<comment type="similarity">
    <text evidence="2">Belongs to the NlpA lipoprotein family.</text>
</comment>
<evidence type="ECO:0000256" key="5">
    <source>
        <dbReference type="ARBA" id="ARBA00023139"/>
    </source>
</evidence>
<keyword evidence="6" id="KW-0449">Lipoprotein</keyword>
<dbReference type="Gene3D" id="3.40.190.10">
    <property type="entry name" value="Periplasmic binding protein-like II"/>
    <property type="match status" value="2"/>
</dbReference>
<comment type="caution">
    <text evidence="7">The sequence shown here is derived from an EMBL/GenBank/DDBJ whole genome shotgun (WGS) entry which is preliminary data.</text>
</comment>
<dbReference type="RefSeq" id="WP_349641998.1">
    <property type="nucleotide sequence ID" value="NZ_CAWVOH010000002.1"/>
</dbReference>
<keyword evidence="5" id="KW-0564">Palmitate</keyword>